<dbReference type="AlphaFoldDB" id="A0A2M9ZUX6"/>
<evidence type="ECO:0008006" key="3">
    <source>
        <dbReference type="Google" id="ProtNLM"/>
    </source>
</evidence>
<name>A0A2M9ZUX6_9LEPT</name>
<dbReference type="PANTHER" id="PTHR21174:SF0">
    <property type="entry name" value="HD PHOSPHOHYDROLASE FAMILY PROTEIN-RELATED"/>
    <property type="match status" value="1"/>
</dbReference>
<dbReference type="EMBL" id="NPEA01000009">
    <property type="protein sequence ID" value="PJZ75876.1"/>
    <property type="molecule type" value="Genomic_DNA"/>
</dbReference>
<dbReference type="InterPro" id="IPR009218">
    <property type="entry name" value="HD_phosphohydro"/>
</dbReference>
<evidence type="ECO:0000313" key="1">
    <source>
        <dbReference type="EMBL" id="PJZ75876.1"/>
    </source>
</evidence>
<reference evidence="1 2" key="1">
    <citation type="submission" date="2017-07" db="EMBL/GenBank/DDBJ databases">
        <title>Leptospira spp. isolated from tropical soils.</title>
        <authorList>
            <person name="Thibeaux R."/>
            <person name="Iraola G."/>
            <person name="Ferres I."/>
            <person name="Bierque E."/>
            <person name="Girault D."/>
            <person name="Soupe-Gilbert M.-E."/>
            <person name="Picardeau M."/>
            <person name="Goarant C."/>
        </authorList>
    </citation>
    <scope>NUCLEOTIDE SEQUENCE [LARGE SCALE GENOMIC DNA]</scope>
    <source>
        <strain evidence="1 2">ES4-C-A1</strain>
    </source>
</reference>
<dbReference type="PIRSF" id="PIRSF035170">
    <property type="entry name" value="HD_phosphohydro"/>
    <property type="match status" value="1"/>
</dbReference>
<gene>
    <name evidence="1" type="ORF">CH365_16025</name>
</gene>
<organism evidence="1 2">
    <name type="scientific">Leptospira neocaledonica</name>
    <dbReference type="NCBI Taxonomy" id="2023192"/>
    <lineage>
        <taxon>Bacteria</taxon>
        <taxon>Pseudomonadati</taxon>
        <taxon>Spirochaetota</taxon>
        <taxon>Spirochaetia</taxon>
        <taxon>Leptospirales</taxon>
        <taxon>Leptospiraceae</taxon>
        <taxon>Leptospira</taxon>
    </lineage>
</organism>
<evidence type="ECO:0000313" key="2">
    <source>
        <dbReference type="Proteomes" id="UP000231843"/>
    </source>
</evidence>
<dbReference type="Gene3D" id="1.10.3210.10">
    <property type="entry name" value="Hypothetical protein af1432"/>
    <property type="match status" value="1"/>
</dbReference>
<dbReference type="RefSeq" id="WP_100769572.1">
    <property type="nucleotide sequence ID" value="NZ_NPEA01000009.1"/>
</dbReference>
<protein>
    <recommendedName>
        <fullName evidence="3">Metal-dependent phosphohydrolase</fullName>
    </recommendedName>
</protein>
<dbReference type="SUPFAM" id="SSF109604">
    <property type="entry name" value="HD-domain/PDEase-like"/>
    <property type="match status" value="1"/>
</dbReference>
<dbReference type="Proteomes" id="UP000231843">
    <property type="component" value="Unassembled WGS sequence"/>
</dbReference>
<dbReference type="PANTHER" id="PTHR21174">
    <property type="match status" value="1"/>
</dbReference>
<proteinExistence type="predicted"/>
<comment type="caution">
    <text evidence="1">The sequence shown here is derived from an EMBL/GenBank/DDBJ whole genome shotgun (WGS) entry which is preliminary data.</text>
</comment>
<accession>A0A2M9ZUX6</accession>
<dbReference type="OrthoDB" id="9808993at2"/>
<sequence length="209" mass="25255">MNESEILQNEFFLILKSAGVSEELVRKSWEEIRSRYSEPHRKYHTLTHLYYFLNRLKEFQNRISDWDTVLLALFYHDLIYDVKEKDNEEQSADISQTRLELFGYSKDRISLCKNLILATKTHESIQDDTADLFTDCDLSILGAEQKYYQEYSEQIREEYNIYPDELYKPGRKKVLEHFLSMDFIFKTKEYREKKEKRARENLSWELGTL</sequence>
<keyword evidence="2" id="KW-1185">Reference proteome</keyword>